<dbReference type="VEuPathDB" id="FungiDB:RhiirFUN_014293"/>
<reference evidence="1 2" key="2">
    <citation type="submission" date="2017-09" db="EMBL/GenBank/DDBJ databases">
        <title>Extensive intraspecific genome diversity in a model arbuscular mycorrhizal fungus.</title>
        <authorList>
            <person name="Chen E.C."/>
            <person name="Morin E."/>
            <person name="Beaudet D."/>
            <person name="Noel J."/>
            <person name="Ndikumana S."/>
            <person name="Charron P."/>
            <person name="St-Onge C."/>
            <person name="Giorgi J."/>
            <person name="Grigoriev I.V."/>
            <person name="Roux C."/>
            <person name="Martin F.M."/>
            <person name="Corradi N."/>
        </authorList>
    </citation>
    <scope>NUCLEOTIDE SEQUENCE [LARGE SCALE GENOMIC DNA]</scope>
    <source>
        <strain evidence="1 2">A5</strain>
    </source>
</reference>
<dbReference type="VEuPathDB" id="FungiDB:RhiirFUN_014294"/>
<name>A0A2N0NS49_9GLOM</name>
<sequence length="432" mass="51244">MEANEISLPLQTDQQVKKKKPVEIHNYPKEFIIQYSDSKQSYIYYDIIKKENYTHTTYLKYIKGQKVYWIYYRDKFQYHIKSEKLSLNAACLYAKNNRTKKIAKSISTIFDQVKAKDCHSDDNLSLKSIEFDIRNNFFYLSVNKENIEEIKYKAKAAVQACDKGQVSCEGYRILASISQDLSREQRNVVDILKYLISGLIERKILDVINPKIHLRISDDGRNVGQKVKQVMITCSILDDIDNLYQPENHYTIVLYPDWKFLAMCLGLNAANSRYFCLWCEGHIRPAIFNMIPLQHWVPDKLHIMLRITDILWRLVFDELRSRNTWKEKARNVIIEEMKRIDVKFYFWLEVESINCLWDKFYLLHKAMKDSKTDATQFSNDACAWLYQFLDFNYLYQASDIIPYMHVLVYHISEMMHIHYNFGTTKDGGTGKE</sequence>
<evidence type="ECO:0000313" key="2">
    <source>
        <dbReference type="Proteomes" id="UP000232722"/>
    </source>
</evidence>
<reference evidence="1 2" key="1">
    <citation type="submission" date="2016-04" db="EMBL/GenBank/DDBJ databases">
        <title>Genome analyses suggest a sexual origin of heterokaryosis in a supposedly ancient asexual fungus.</title>
        <authorList>
            <person name="Ropars J."/>
            <person name="Sedzielewska K."/>
            <person name="Noel J."/>
            <person name="Charron P."/>
            <person name="Farinelli L."/>
            <person name="Marton T."/>
            <person name="Kruger M."/>
            <person name="Pelin A."/>
            <person name="Brachmann A."/>
            <person name="Corradi N."/>
        </authorList>
    </citation>
    <scope>NUCLEOTIDE SEQUENCE [LARGE SCALE GENOMIC DNA]</scope>
    <source>
        <strain evidence="1 2">A5</strain>
    </source>
</reference>
<dbReference type="EMBL" id="LLXJ01003226">
    <property type="protein sequence ID" value="PKB97394.1"/>
    <property type="molecule type" value="Genomic_DNA"/>
</dbReference>
<comment type="caution">
    <text evidence="1">The sequence shown here is derived from an EMBL/GenBank/DDBJ whole genome shotgun (WGS) entry which is preliminary data.</text>
</comment>
<accession>A0A2N0NS49</accession>
<protein>
    <submittedName>
        <fullName evidence="1">Uncharacterized protein</fullName>
    </submittedName>
</protein>
<dbReference type="Proteomes" id="UP000232722">
    <property type="component" value="Unassembled WGS sequence"/>
</dbReference>
<dbReference type="VEuPathDB" id="FungiDB:RhiirA1_450057"/>
<dbReference type="AlphaFoldDB" id="A0A2N0NS49"/>
<dbReference type="VEuPathDB" id="FungiDB:RhiirA1_388177"/>
<gene>
    <name evidence="1" type="ORF">RhiirA5_433237</name>
</gene>
<evidence type="ECO:0000313" key="1">
    <source>
        <dbReference type="EMBL" id="PKB97394.1"/>
    </source>
</evidence>
<proteinExistence type="predicted"/>
<organism evidence="1 2">
    <name type="scientific">Rhizophagus irregularis</name>
    <dbReference type="NCBI Taxonomy" id="588596"/>
    <lineage>
        <taxon>Eukaryota</taxon>
        <taxon>Fungi</taxon>
        <taxon>Fungi incertae sedis</taxon>
        <taxon>Mucoromycota</taxon>
        <taxon>Glomeromycotina</taxon>
        <taxon>Glomeromycetes</taxon>
        <taxon>Glomerales</taxon>
        <taxon>Glomeraceae</taxon>
        <taxon>Rhizophagus</taxon>
    </lineage>
</organism>
<dbReference type="VEuPathDB" id="FungiDB:FUN_012854"/>